<dbReference type="PANTHER" id="PTHR14499:SF136">
    <property type="entry name" value="GH08630P"/>
    <property type="match status" value="1"/>
</dbReference>
<dbReference type="Gene3D" id="3.30.710.10">
    <property type="entry name" value="Potassium Channel Kv1.1, Chain A"/>
    <property type="match status" value="1"/>
</dbReference>
<evidence type="ECO:0000259" key="1">
    <source>
        <dbReference type="SMART" id="SM00225"/>
    </source>
</evidence>
<sequence>MNVGGTCFTTSLSTLRKFPNSHLGKMFTIGEGVVRDSYGRFFIDRDPVLFAIFLNYLRTGNVSIPPGISATQLLEESLYYNFEAFDLPVAMNVAEQFRNINLKAVRSSFDKLWPILQKRMKLILENEPVYAAEIEWGPKQSTHNSLYKVEVNYTGDWIVTKCFIKVEISWKEEETIRPCSCVETWAKYLSDFGFRTQVVSTYQLRFFW</sequence>
<name>A0A6B2LDY6_9EUKA</name>
<evidence type="ECO:0000313" key="2">
    <source>
        <dbReference type="EMBL" id="NDV35252.1"/>
    </source>
</evidence>
<dbReference type="EMBL" id="GIBP01006283">
    <property type="protein sequence ID" value="NDV35252.1"/>
    <property type="molecule type" value="Transcribed_RNA"/>
</dbReference>
<reference evidence="2" key="1">
    <citation type="journal article" date="2020" name="J. Eukaryot. Microbiol.">
        <title>De novo Sequencing, Assembly and Annotation of the Transcriptome for the Free-Living Testate Amoeba Arcella intermedia.</title>
        <authorList>
            <person name="Ribeiro G.M."/>
            <person name="Porfirio-Sousa A.L."/>
            <person name="Maurer-Alcala X.X."/>
            <person name="Katz L.A."/>
            <person name="Lahr D.J.G."/>
        </authorList>
    </citation>
    <scope>NUCLEOTIDE SEQUENCE</scope>
</reference>
<dbReference type="InterPro" id="IPR003131">
    <property type="entry name" value="T1-type_BTB"/>
</dbReference>
<dbReference type="CDD" id="cd18316">
    <property type="entry name" value="BTB_POZ_KCTD-like"/>
    <property type="match status" value="1"/>
</dbReference>
<protein>
    <recommendedName>
        <fullName evidence="1">BTB domain-containing protein</fullName>
    </recommendedName>
</protein>
<dbReference type="AlphaFoldDB" id="A0A6B2LDY6"/>
<feature type="domain" description="BTB" evidence="1">
    <location>
        <begin position="1"/>
        <end position="102"/>
    </location>
</feature>
<dbReference type="PANTHER" id="PTHR14499">
    <property type="entry name" value="POTASSIUM CHANNEL TETRAMERIZATION DOMAIN-CONTAINING"/>
    <property type="match status" value="1"/>
</dbReference>
<proteinExistence type="predicted"/>
<dbReference type="SMART" id="SM00225">
    <property type="entry name" value="BTB"/>
    <property type="match status" value="1"/>
</dbReference>
<organism evidence="2">
    <name type="scientific">Arcella intermedia</name>
    <dbReference type="NCBI Taxonomy" id="1963864"/>
    <lineage>
        <taxon>Eukaryota</taxon>
        <taxon>Amoebozoa</taxon>
        <taxon>Tubulinea</taxon>
        <taxon>Elardia</taxon>
        <taxon>Arcellinida</taxon>
        <taxon>Sphaerothecina</taxon>
        <taxon>Arcellidae</taxon>
        <taxon>Arcella</taxon>
    </lineage>
</organism>
<dbReference type="GO" id="GO:0051260">
    <property type="term" value="P:protein homooligomerization"/>
    <property type="evidence" value="ECO:0007669"/>
    <property type="project" value="InterPro"/>
</dbReference>
<dbReference type="InterPro" id="IPR000210">
    <property type="entry name" value="BTB/POZ_dom"/>
</dbReference>
<accession>A0A6B2LDY6</accession>
<dbReference type="InterPro" id="IPR011333">
    <property type="entry name" value="SKP1/BTB/POZ_sf"/>
</dbReference>
<dbReference type="SUPFAM" id="SSF54695">
    <property type="entry name" value="POZ domain"/>
    <property type="match status" value="1"/>
</dbReference>
<dbReference type="Pfam" id="PF02214">
    <property type="entry name" value="BTB_2"/>
    <property type="match status" value="1"/>
</dbReference>